<name>A0A5C1YQ43_9PROT</name>
<evidence type="ECO:0000256" key="1">
    <source>
        <dbReference type="ARBA" id="ARBA00008769"/>
    </source>
</evidence>
<dbReference type="InterPro" id="IPR038673">
    <property type="entry name" value="OprB_sf"/>
</dbReference>
<gene>
    <name evidence="3" type="ORF">FLP30_00805</name>
</gene>
<evidence type="ECO:0000313" key="4">
    <source>
        <dbReference type="Proteomes" id="UP000324536"/>
    </source>
</evidence>
<dbReference type="Gene3D" id="2.40.160.180">
    <property type="entry name" value="Carbohydrate-selective porin OprB"/>
    <property type="match status" value="1"/>
</dbReference>
<dbReference type="GO" id="GO:0015288">
    <property type="term" value="F:porin activity"/>
    <property type="evidence" value="ECO:0007669"/>
    <property type="project" value="InterPro"/>
</dbReference>
<evidence type="ECO:0000256" key="2">
    <source>
        <dbReference type="RuleBase" id="RU363072"/>
    </source>
</evidence>
<dbReference type="PANTHER" id="PTHR37944:SF1">
    <property type="entry name" value="PORIN B"/>
    <property type="match status" value="1"/>
</dbReference>
<comment type="similarity">
    <text evidence="1 2">Belongs to the OprB family.</text>
</comment>
<reference evidence="3 4" key="1">
    <citation type="submission" date="2019-09" db="EMBL/GenBank/DDBJ databases">
        <title>Genome sequencing of strain KACC 21233.</title>
        <authorList>
            <person name="Heo J."/>
            <person name="Kim S.-J."/>
            <person name="Kim J.-S."/>
            <person name="Hong S.-B."/>
            <person name="Kwon S.-W."/>
        </authorList>
    </citation>
    <scope>NUCLEOTIDE SEQUENCE [LARGE SCALE GENOMIC DNA]</scope>
    <source>
        <strain evidence="3 4">KACC 21233</strain>
    </source>
</reference>
<dbReference type="InterPro" id="IPR052932">
    <property type="entry name" value="OprB_Porin"/>
</dbReference>
<keyword evidence="2" id="KW-0732">Signal</keyword>
<evidence type="ECO:0000313" key="3">
    <source>
        <dbReference type="EMBL" id="QEO18474.1"/>
    </source>
</evidence>
<dbReference type="PANTHER" id="PTHR37944">
    <property type="entry name" value="PORIN B"/>
    <property type="match status" value="1"/>
</dbReference>
<feature type="signal peptide" evidence="2">
    <location>
        <begin position="1"/>
        <end position="23"/>
    </location>
</feature>
<organism evidence="3 4">
    <name type="scientific">Acetobacter vaccinii</name>
    <dbReference type="NCBI Taxonomy" id="2592655"/>
    <lineage>
        <taxon>Bacteria</taxon>
        <taxon>Pseudomonadati</taxon>
        <taxon>Pseudomonadota</taxon>
        <taxon>Alphaproteobacteria</taxon>
        <taxon>Acetobacterales</taxon>
        <taxon>Acetobacteraceae</taxon>
        <taxon>Acetobacter</taxon>
    </lineage>
</organism>
<dbReference type="Pfam" id="PF04966">
    <property type="entry name" value="OprB"/>
    <property type="match status" value="1"/>
</dbReference>
<dbReference type="GO" id="GO:0016020">
    <property type="term" value="C:membrane"/>
    <property type="evidence" value="ECO:0007669"/>
    <property type="project" value="InterPro"/>
</dbReference>
<dbReference type="OrthoDB" id="177316at2"/>
<dbReference type="InterPro" id="IPR007049">
    <property type="entry name" value="Carb-sel_porin_OprB"/>
</dbReference>
<dbReference type="KEGG" id="acek:FLP30_00805"/>
<feature type="chain" id="PRO_5023112601" evidence="2">
    <location>
        <begin position="24"/>
        <end position="480"/>
    </location>
</feature>
<proteinExistence type="inferred from homology"/>
<dbReference type="EMBL" id="CP043506">
    <property type="protein sequence ID" value="QEO18474.1"/>
    <property type="molecule type" value="Genomic_DNA"/>
</dbReference>
<accession>A0A5C1YQ43</accession>
<dbReference type="AlphaFoldDB" id="A0A5C1YQ43"/>
<keyword evidence="4" id="KW-1185">Reference proteome</keyword>
<sequence length="480" mass="52456">MRCTYRALGAGLISCVVSGHSLAATYPLDTDVLPSGVPLQFPSATVETPPLDWSDTLLGDVWGVRKWMNHYGLRLNIQDAEELWGVASGGRKQGASYDGATAISLTFDPTRLTGLKYGLFNISALQLRGRSATTDNIGAINPVSGYDSPRTTRLFELWYGQGFLGNRLDVRVGAMDLDTEFLVSQNASLFLNGSFGWPIAPSSNLYSGGPSWPYSTPGVRFRYNPIYPLTFMAAVSDDNPTGGPFFKPDDSPPGDLSGTHFNTSNGALIIFETQLLVDAGMLLNHSHHALPGTWKIGGFYDTASFPDPRYASNHLPLTAPGASASPLYHTGNWMLYGVFDQTFWRLEKDSPKAASFFIRVTGNDDIRNTLTLGTEAGLTFHGLIPARPDDVLGLAWGTAFYGHRARMAEQDSLRYTGQADSRTQAEQHLELTWQAPVTPYMMVQPDFQYFWNINSGSPDSETGHRIPNAAILGLNVTTTF</sequence>
<protein>
    <submittedName>
        <fullName evidence="3">Carbohydrate porin</fullName>
    </submittedName>
</protein>
<dbReference type="Proteomes" id="UP000324536">
    <property type="component" value="Chromosome"/>
</dbReference>
<dbReference type="GO" id="GO:0008643">
    <property type="term" value="P:carbohydrate transport"/>
    <property type="evidence" value="ECO:0007669"/>
    <property type="project" value="InterPro"/>
</dbReference>